<evidence type="ECO:0000313" key="2">
    <source>
        <dbReference type="EMBL" id="MBB6334624.1"/>
    </source>
</evidence>
<evidence type="ECO:0000313" key="3">
    <source>
        <dbReference type="Proteomes" id="UP000617426"/>
    </source>
</evidence>
<feature type="region of interest" description="Disordered" evidence="1">
    <location>
        <begin position="1"/>
        <end position="21"/>
    </location>
</feature>
<name>A0A923IZD9_9ACTO</name>
<sequence length="332" mass="34702">MSGPGLPPSFPSRRTAQPPRPRRRFRPLVLLVVLAVTLAAAAGVWRLLPSRNGVEGTLQELIGPFDRISVSGRVGATPVVDFLGPVRTSAVKVRELIAGDGREIEQGTPVLLSISAFDATTGENLAESARPDLFVGTATPEELGADLASLVIGRKEGERLLAIHPVSQESGRTASEVVVVDILWTTAKGAEDTVNEFGAVSVAMSPTGPIVSHDEKAPDGLTVQSLIVGDGPQVGVDDSIVAQYQVVGWTDGAVRSSTWRTGMPEVIALPEAMKGLVQGVTDRRVGSRLAITIPADFASGDDTLIVVIDILGTEPRSSSDPESAPGEAAQSK</sequence>
<comment type="caution">
    <text evidence="2">The sequence shown here is derived from an EMBL/GenBank/DDBJ whole genome shotgun (WGS) entry which is preliminary data.</text>
</comment>
<reference evidence="2" key="1">
    <citation type="submission" date="2020-08" db="EMBL/GenBank/DDBJ databases">
        <title>Sequencing the genomes of 1000 actinobacteria strains.</title>
        <authorList>
            <person name="Klenk H.-P."/>
        </authorList>
    </citation>
    <scope>NUCLEOTIDE SEQUENCE</scope>
    <source>
        <strain evidence="2">DSM 10695</strain>
    </source>
</reference>
<dbReference type="GO" id="GO:0003755">
    <property type="term" value="F:peptidyl-prolyl cis-trans isomerase activity"/>
    <property type="evidence" value="ECO:0007669"/>
    <property type="project" value="UniProtKB-EC"/>
</dbReference>
<organism evidence="2 3">
    <name type="scientific">Schaalia hyovaginalis</name>
    <dbReference type="NCBI Taxonomy" id="29316"/>
    <lineage>
        <taxon>Bacteria</taxon>
        <taxon>Bacillati</taxon>
        <taxon>Actinomycetota</taxon>
        <taxon>Actinomycetes</taxon>
        <taxon>Actinomycetales</taxon>
        <taxon>Actinomycetaceae</taxon>
        <taxon>Schaalia</taxon>
    </lineage>
</organism>
<proteinExistence type="predicted"/>
<dbReference type="AlphaFoldDB" id="A0A923IZD9"/>
<dbReference type="RefSeq" id="WP_246429995.1">
    <property type="nucleotide sequence ID" value="NZ_JACHMK010000001.1"/>
</dbReference>
<dbReference type="InterPro" id="IPR046357">
    <property type="entry name" value="PPIase_dom_sf"/>
</dbReference>
<gene>
    <name evidence="2" type="ORF">HD592_001189</name>
</gene>
<keyword evidence="2" id="KW-0413">Isomerase</keyword>
<dbReference type="Proteomes" id="UP000617426">
    <property type="component" value="Unassembled WGS sequence"/>
</dbReference>
<dbReference type="SUPFAM" id="SSF54534">
    <property type="entry name" value="FKBP-like"/>
    <property type="match status" value="1"/>
</dbReference>
<dbReference type="EC" id="5.2.1.8" evidence="2"/>
<dbReference type="EMBL" id="JACHMK010000001">
    <property type="protein sequence ID" value="MBB6334624.1"/>
    <property type="molecule type" value="Genomic_DNA"/>
</dbReference>
<keyword evidence="3" id="KW-1185">Reference proteome</keyword>
<dbReference type="Gene3D" id="3.10.50.40">
    <property type="match status" value="1"/>
</dbReference>
<protein>
    <submittedName>
        <fullName evidence="2">Peptidylprolyl isomerase</fullName>
        <ecNumber evidence="2">5.2.1.8</ecNumber>
    </submittedName>
</protein>
<accession>A0A923IZD9</accession>
<evidence type="ECO:0000256" key="1">
    <source>
        <dbReference type="SAM" id="MobiDB-lite"/>
    </source>
</evidence>
<feature type="compositionally biased region" description="Pro residues" evidence="1">
    <location>
        <begin position="1"/>
        <end position="10"/>
    </location>
</feature>